<accession>A0A9W9PM06</accession>
<reference evidence="2" key="1">
    <citation type="submission" date="2022-11" db="EMBL/GenBank/DDBJ databases">
        <authorList>
            <person name="Petersen C."/>
        </authorList>
    </citation>
    <scope>NUCLEOTIDE SEQUENCE</scope>
    <source>
        <strain evidence="2">IBT 19713</strain>
    </source>
</reference>
<comment type="caution">
    <text evidence="2">The sequence shown here is derived from an EMBL/GenBank/DDBJ whole genome shotgun (WGS) entry which is preliminary data.</text>
</comment>
<proteinExistence type="predicted"/>
<gene>
    <name evidence="2" type="ORF">N7468_000296</name>
</gene>
<protein>
    <submittedName>
        <fullName evidence="2">Uncharacterized protein</fullName>
    </submittedName>
</protein>
<dbReference type="RefSeq" id="XP_058335624.1">
    <property type="nucleotide sequence ID" value="XM_058469593.1"/>
</dbReference>
<dbReference type="GeneID" id="83196896"/>
<keyword evidence="3" id="KW-1185">Reference proteome</keyword>
<organism evidence="2 3">
    <name type="scientific">Penicillium chermesinum</name>
    <dbReference type="NCBI Taxonomy" id="63820"/>
    <lineage>
        <taxon>Eukaryota</taxon>
        <taxon>Fungi</taxon>
        <taxon>Dikarya</taxon>
        <taxon>Ascomycota</taxon>
        <taxon>Pezizomycotina</taxon>
        <taxon>Eurotiomycetes</taxon>
        <taxon>Eurotiomycetidae</taxon>
        <taxon>Eurotiales</taxon>
        <taxon>Aspergillaceae</taxon>
        <taxon>Penicillium</taxon>
    </lineage>
</organism>
<sequence>MYNYLDVADETITKLHTSAQDQLPVVDRILEAQTISTHFLPFAFGKPLADGTWSEETRTDATLLAIDEIDILQANYPPGSIEPSILDRVSSRIGSVDDHERLCIIGKNIQSLKSRLWEGIIPISDQRWREKGLDRPENIALALEHLSAVLAVFAYLNDNIVRGYLRDTYNLIYDHWESLDAMLNEHRAKEGKLGPVSVANLWAVYMEFHFKMMTQRAHQWVIRHVEALRGPILEELRAHRGVTDAEGKPDETHWKLTNELQLLLETSVRADYTILMPMQGYKGVTPPKPGSGPPALYDADIEKRGPAFAERLKVLSYKIMFDKMLDAGLKTEEKSLGETYYESAMEQIEAHMQVRGELRGDSLDMIIPEPWIASIRLEKEENATIEHGLAIYRLTHGQTESEWAEFVRELESHISDWGEGQTGSEEIKQDLKLTWVDGNGFGFAEDDIAAAKTHFKQTFYSDDTGDNSNGLLDSLFLAIDSASFASYTTDTYRTNNSYILPGDLNGFVLAVDPEYDSLEGIERPDESPGYSGQMHVLGSLVWGDLFALMVSQSTGLEGLWPLAMEHPNQVYHGPTLPTNFDYTYWGIFRLVAFLVLVGIVCWYLFRYVVRVIRRLVVGILRRVW</sequence>
<name>A0A9W9PM06_9EURO</name>
<dbReference type="OrthoDB" id="3437405at2759"/>
<evidence type="ECO:0000313" key="2">
    <source>
        <dbReference type="EMBL" id="KAJ5248845.1"/>
    </source>
</evidence>
<keyword evidence="1" id="KW-1133">Transmembrane helix</keyword>
<evidence type="ECO:0000256" key="1">
    <source>
        <dbReference type="SAM" id="Phobius"/>
    </source>
</evidence>
<dbReference type="AlphaFoldDB" id="A0A9W9PM06"/>
<keyword evidence="1" id="KW-0812">Transmembrane</keyword>
<evidence type="ECO:0000313" key="3">
    <source>
        <dbReference type="Proteomes" id="UP001150941"/>
    </source>
</evidence>
<dbReference type="Proteomes" id="UP001150941">
    <property type="component" value="Unassembled WGS sequence"/>
</dbReference>
<feature type="transmembrane region" description="Helical" evidence="1">
    <location>
        <begin position="582"/>
        <end position="605"/>
    </location>
</feature>
<reference evidence="2" key="2">
    <citation type="journal article" date="2023" name="IMA Fungus">
        <title>Comparative genomic study of the Penicillium genus elucidates a diverse pangenome and 15 lateral gene transfer events.</title>
        <authorList>
            <person name="Petersen C."/>
            <person name="Sorensen T."/>
            <person name="Nielsen M.R."/>
            <person name="Sondergaard T.E."/>
            <person name="Sorensen J.L."/>
            <person name="Fitzpatrick D.A."/>
            <person name="Frisvad J.C."/>
            <person name="Nielsen K.L."/>
        </authorList>
    </citation>
    <scope>NUCLEOTIDE SEQUENCE</scope>
    <source>
        <strain evidence="2">IBT 19713</strain>
    </source>
</reference>
<keyword evidence="1" id="KW-0472">Membrane</keyword>
<dbReference type="EMBL" id="JAPQKS010000001">
    <property type="protein sequence ID" value="KAJ5248845.1"/>
    <property type="molecule type" value="Genomic_DNA"/>
</dbReference>